<dbReference type="InterPro" id="IPR007074">
    <property type="entry name" value="LicD/FKTN/FKRP_NTP_transf"/>
</dbReference>
<dbReference type="AlphaFoldDB" id="A0A6N2UNI4"/>
<protein>
    <submittedName>
        <fullName evidence="2">LicD family protein</fullName>
    </submittedName>
</protein>
<reference evidence="2" key="1">
    <citation type="submission" date="2019-11" db="EMBL/GenBank/DDBJ databases">
        <authorList>
            <person name="Feng L."/>
        </authorList>
    </citation>
    <scope>NUCLEOTIDE SEQUENCE</scope>
    <source>
        <strain evidence="2">AMuciniphilaLFYP55</strain>
    </source>
</reference>
<proteinExistence type="predicted"/>
<dbReference type="GO" id="GO:0009100">
    <property type="term" value="P:glycoprotein metabolic process"/>
    <property type="evidence" value="ECO:0007669"/>
    <property type="project" value="UniProtKB-ARBA"/>
</dbReference>
<dbReference type="PANTHER" id="PTHR13627">
    <property type="entry name" value="FUKUTIN RELATED PROTEIN"/>
    <property type="match status" value="1"/>
</dbReference>
<evidence type="ECO:0000313" key="2">
    <source>
        <dbReference type="EMBL" id="VYT16686.1"/>
    </source>
</evidence>
<feature type="domain" description="LicD/FKTN/FKRP nucleotidyltransferase" evidence="1">
    <location>
        <begin position="105"/>
        <end position="147"/>
    </location>
</feature>
<dbReference type="Pfam" id="PF04991">
    <property type="entry name" value="LicD"/>
    <property type="match status" value="1"/>
</dbReference>
<evidence type="ECO:0000259" key="1">
    <source>
        <dbReference type="Pfam" id="PF04991"/>
    </source>
</evidence>
<accession>A0A6N2UNI4</accession>
<gene>
    <name evidence="2" type="ORF">AMLFYP55_00906</name>
</gene>
<sequence>MRLPSFITAGRTGKLMKNKHLWVTEVRCCGLTVLSSITDRKKRTIRLFGIPCARFRVGKENEHAQMRKLVKSTVRAEEVPAASGVLRVVQQAMAFFLKEVGSILEENGYQYWLDFGTLLGAVRHKGFIPWDDDLDISMLRSDYERLRAGAAELFGSRGFSVSLEPFIQIGLPGTLCNVDIFPYDVAPGSWSPDDPEEREWLLRNYKASKLIDYEANTSRRYQTLCSYEDKMKIRDELVMEGKEPVEDGNVCLGFEIPFAGPCRHSFRHEWMFPLSSVLFEGKTFPGPRVPEMVLYGQYGDWGVLPDSPPVHFDLNRISKEVLLRMLYMRDTGRLPECD</sequence>
<organism evidence="2">
    <name type="scientific">Akkermansia muciniphila</name>
    <dbReference type="NCBI Taxonomy" id="239935"/>
    <lineage>
        <taxon>Bacteria</taxon>
        <taxon>Pseudomonadati</taxon>
        <taxon>Verrucomicrobiota</taxon>
        <taxon>Verrucomicrobiia</taxon>
        <taxon>Verrucomicrobiales</taxon>
        <taxon>Akkermansiaceae</taxon>
        <taxon>Akkermansia</taxon>
    </lineage>
</organism>
<dbReference type="PANTHER" id="PTHR13627:SF31">
    <property type="entry name" value="RIBITOL 5-PHOSPHATE TRANSFERASE FKRP"/>
    <property type="match status" value="1"/>
</dbReference>
<dbReference type="InterPro" id="IPR052613">
    <property type="entry name" value="LicD_transferase"/>
</dbReference>
<name>A0A6N2UNI4_9BACT</name>
<dbReference type="EMBL" id="CACRSS010000016">
    <property type="protein sequence ID" value="VYT16686.1"/>
    <property type="molecule type" value="Genomic_DNA"/>
</dbReference>